<comment type="caution">
    <text evidence="1">The sequence shown here is derived from an EMBL/GenBank/DDBJ whole genome shotgun (WGS) entry which is preliminary data.</text>
</comment>
<dbReference type="EMBL" id="BGZK01000724">
    <property type="protein sequence ID" value="GBP57964.1"/>
    <property type="molecule type" value="Genomic_DNA"/>
</dbReference>
<evidence type="ECO:0000313" key="1">
    <source>
        <dbReference type="EMBL" id="GBP57964.1"/>
    </source>
</evidence>
<accession>A0A4C1X6I4</accession>
<keyword evidence="2" id="KW-1185">Reference proteome</keyword>
<proteinExistence type="predicted"/>
<name>A0A4C1X6I4_EUMVA</name>
<gene>
    <name evidence="1" type="ORF">EVAR_82601_1</name>
</gene>
<sequence length="200" mass="21992">MVPIHIRTETRIEVLKPKSKPEWGLQLEVAAGFMIGNENANSSAVFSLLGEHGTLRFVYIALKPSAIVVVDDGISGPAHTSGRAVRFRGSTEDAQIVEILRELKSADAAPLVPNVVYVQVENDRVKNKALGNSVLYRFLIAVGGSETSVSFTTAQSYMRLIATPSMRRSLLLYLGSRQSDSSIFLESRTWVWLDATQLNK</sequence>
<protein>
    <submittedName>
        <fullName evidence="1">Uncharacterized protein</fullName>
    </submittedName>
</protein>
<dbReference type="OrthoDB" id="10650718at2759"/>
<reference evidence="1 2" key="1">
    <citation type="journal article" date="2019" name="Commun. Biol.">
        <title>The bagworm genome reveals a unique fibroin gene that provides high tensile strength.</title>
        <authorList>
            <person name="Kono N."/>
            <person name="Nakamura H."/>
            <person name="Ohtoshi R."/>
            <person name="Tomita M."/>
            <person name="Numata K."/>
            <person name="Arakawa K."/>
        </authorList>
    </citation>
    <scope>NUCLEOTIDE SEQUENCE [LARGE SCALE GENOMIC DNA]</scope>
</reference>
<dbReference type="Proteomes" id="UP000299102">
    <property type="component" value="Unassembled WGS sequence"/>
</dbReference>
<organism evidence="1 2">
    <name type="scientific">Eumeta variegata</name>
    <name type="common">Bagworm moth</name>
    <name type="synonym">Eumeta japonica</name>
    <dbReference type="NCBI Taxonomy" id="151549"/>
    <lineage>
        <taxon>Eukaryota</taxon>
        <taxon>Metazoa</taxon>
        <taxon>Ecdysozoa</taxon>
        <taxon>Arthropoda</taxon>
        <taxon>Hexapoda</taxon>
        <taxon>Insecta</taxon>
        <taxon>Pterygota</taxon>
        <taxon>Neoptera</taxon>
        <taxon>Endopterygota</taxon>
        <taxon>Lepidoptera</taxon>
        <taxon>Glossata</taxon>
        <taxon>Ditrysia</taxon>
        <taxon>Tineoidea</taxon>
        <taxon>Psychidae</taxon>
        <taxon>Oiketicinae</taxon>
        <taxon>Eumeta</taxon>
    </lineage>
</organism>
<dbReference type="AlphaFoldDB" id="A0A4C1X6I4"/>
<evidence type="ECO:0000313" key="2">
    <source>
        <dbReference type="Proteomes" id="UP000299102"/>
    </source>
</evidence>